<name>A0ABT2EIE1_9BACT</name>
<organism evidence="1 2">
    <name type="scientific">Candidatus Fervidibacter sacchari</name>
    <dbReference type="NCBI Taxonomy" id="1448929"/>
    <lineage>
        <taxon>Bacteria</taxon>
        <taxon>Candidatus Fervidibacterota</taxon>
        <taxon>Candidatus Fervidibacter</taxon>
    </lineage>
</organism>
<accession>A0ABT2EIE1</accession>
<keyword evidence="2" id="KW-1185">Reference proteome</keyword>
<reference evidence="1 2" key="1">
    <citation type="submission" date="2022-08" db="EMBL/GenBank/DDBJ databases">
        <title>Bacterial and archaeal communities from various locations to study Microbial Dark Matter (Phase II).</title>
        <authorList>
            <person name="Stepanauskas R."/>
        </authorList>
    </citation>
    <scope>NUCLEOTIDE SEQUENCE [LARGE SCALE GENOMIC DNA]</scope>
    <source>
        <strain evidence="1 2">PD1</strain>
    </source>
</reference>
<evidence type="ECO:0000313" key="2">
    <source>
        <dbReference type="Proteomes" id="UP001204798"/>
    </source>
</evidence>
<dbReference type="SUPFAM" id="SSF48371">
    <property type="entry name" value="ARM repeat"/>
    <property type="match status" value="1"/>
</dbReference>
<evidence type="ECO:0008006" key="3">
    <source>
        <dbReference type="Google" id="ProtNLM"/>
    </source>
</evidence>
<dbReference type="Proteomes" id="UP001204798">
    <property type="component" value="Unassembled WGS sequence"/>
</dbReference>
<dbReference type="RefSeq" id="WP_259092111.1">
    <property type="nucleotide sequence ID" value="NZ_CP130454.1"/>
</dbReference>
<dbReference type="EMBL" id="JANUCP010000001">
    <property type="protein sequence ID" value="MCS3917722.1"/>
    <property type="molecule type" value="Genomic_DNA"/>
</dbReference>
<dbReference type="InterPro" id="IPR021133">
    <property type="entry name" value="HEAT_type_2"/>
</dbReference>
<sequence>MSLRLVTLVTLSVCLLVLCIGLIWFGLGKKTSQITDASHFDLTSDYLANREILKTFYYEARQKGVLQHSAMMTVRQMVDDPDWNVRVRALSVLYYIRNPQQRHEAIQIALECLKDPEWVVRNYALRVLAAQQAKECIPQILPLLNDPQPETREQAKKTLEQLGYKVGE</sequence>
<protein>
    <recommendedName>
        <fullName evidence="3">HEAT repeat domain-containing protein</fullName>
    </recommendedName>
</protein>
<proteinExistence type="predicted"/>
<dbReference type="InterPro" id="IPR004155">
    <property type="entry name" value="PBS_lyase_HEAT"/>
</dbReference>
<dbReference type="Pfam" id="PF13646">
    <property type="entry name" value="HEAT_2"/>
    <property type="match status" value="1"/>
</dbReference>
<gene>
    <name evidence="1" type="ORF">M2350_000119</name>
</gene>
<dbReference type="InterPro" id="IPR016024">
    <property type="entry name" value="ARM-type_fold"/>
</dbReference>
<dbReference type="PROSITE" id="PS50077">
    <property type="entry name" value="HEAT_REPEAT"/>
    <property type="match status" value="1"/>
</dbReference>
<dbReference type="Gene3D" id="1.25.10.10">
    <property type="entry name" value="Leucine-rich Repeat Variant"/>
    <property type="match status" value="1"/>
</dbReference>
<evidence type="ECO:0000313" key="1">
    <source>
        <dbReference type="EMBL" id="MCS3917722.1"/>
    </source>
</evidence>
<dbReference type="InterPro" id="IPR011989">
    <property type="entry name" value="ARM-like"/>
</dbReference>
<dbReference type="SMART" id="SM00567">
    <property type="entry name" value="EZ_HEAT"/>
    <property type="match status" value="2"/>
</dbReference>
<comment type="caution">
    <text evidence="1">The sequence shown here is derived from an EMBL/GenBank/DDBJ whole genome shotgun (WGS) entry which is preliminary data.</text>
</comment>